<name>L7UV15_9BBAC</name>
<dbReference type="InterPro" id="IPR007786">
    <property type="entry name" value="LEF-9"/>
</dbReference>
<dbReference type="EMBL" id="JX987080">
    <property type="protein sequence ID" value="AGC54761.1"/>
    <property type="molecule type" value="Genomic_DNA"/>
</dbReference>
<evidence type="ECO:0000313" key="1">
    <source>
        <dbReference type="EMBL" id="AGC54761.1"/>
    </source>
</evidence>
<dbReference type="Pfam" id="PF05094">
    <property type="entry name" value="LEF-9"/>
    <property type="match status" value="1"/>
</dbReference>
<organism evidence="1">
    <name type="scientific">Achaea janata granulovirus</name>
    <dbReference type="NCBI Taxonomy" id="262174"/>
    <lineage>
        <taxon>Viruses</taxon>
        <taxon>Viruses incertae sedis</taxon>
        <taxon>Naldaviricetes</taxon>
        <taxon>Lefavirales</taxon>
        <taxon>Baculoviridae</taxon>
        <taxon>Betabaculovirus</taxon>
    </lineage>
</organism>
<accession>L7UV15</accession>
<sequence length="520" mass="59435">MFGVRGRARWSTTNLSRATMVDRRIVFEPRNTTSFHYLTNVQKLNGCLCMTSDRFGKFVRDLLNDLKHSKCAYYNSIIGQLITVYQESLRPVNEEQTQLLAQALVSDNIVVTDIKANVYLKKLKTNSFTDNIDYLILPSFTLWDHGFLVFLNKKFNSKNDGGLVNIWGAAQKVPVSQGIIKDLIQNKNGYAGQYLYSTFLNTASFYANVQCFNGLNELIPPRASVQRYYGRSFPHHVQLKVWNTRHPNISQLSTQYSRVRLPSVENSNWNVKVGLGTFVGANRDCDGDKEVLTYLPYPNSLIDLESLLYCDPTHSFLCYDKPRLAFVSQQIYYLYKNFARVEALISDYPLIHRVWRLHAQRRFNDRLERTLCDTALLISSNCATLLFQQLAQVIDDEEMVCDEHELESLSGCFEDMVLCGAKGSANLLKSTASYRNTRFDDVNTVAQRAISGLNSHITSHGRVKFSGGDVYHNSVIFSNLYIKNYNVCYKQESCKIGELANIPSQFLFPEHLLDIFIQGM</sequence>
<dbReference type="GO" id="GO:0019083">
    <property type="term" value="P:viral transcription"/>
    <property type="evidence" value="ECO:0007669"/>
    <property type="project" value="InterPro"/>
</dbReference>
<proteinExistence type="predicted"/>
<protein>
    <submittedName>
        <fullName evidence="1">Late expression factor 9</fullName>
    </submittedName>
</protein>
<reference evidence="1" key="1">
    <citation type="submission" date="2012-10" db="EMBL/GenBank/DDBJ databases">
        <title>Molecular and phylogenetic analysis of Achaea janata granulovirus.</title>
        <authorList>
            <person name="Naveen Kumar P."/>
            <person name="Prasad Y.G."/>
            <person name="Prabhakar M."/>
            <person name="Venkateswarlu B."/>
        </authorList>
    </citation>
    <scope>NUCLEOTIDE SEQUENCE</scope>
    <source>
        <strain evidence="1">Hyderabad</strain>
    </source>
</reference>